<proteinExistence type="predicted"/>
<protein>
    <submittedName>
        <fullName evidence="1">Uncharacterized protein</fullName>
    </submittedName>
</protein>
<comment type="caution">
    <text evidence="1">The sequence shown here is derived from an EMBL/GenBank/DDBJ whole genome shotgun (WGS) entry which is preliminary data.</text>
</comment>
<sequence>MPLSAGCTIAMKWCTWSAMMFRSPISPFSLEYRGYIGNSEVEKPYFLRSSFLGQLCRRQLEQFQGQTSGQHTMTESTTAPSNPIPTAFLIWPPLQPSMFPTERSG</sequence>
<accession>A0ACC2FW58</accession>
<keyword evidence="2" id="KW-1185">Reference proteome</keyword>
<dbReference type="EMBL" id="CM055748">
    <property type="protein sequence ID" value="KAJ7995480.1"/>
    <property type="molecule type" value="Genomic_DNA"/>
</dbReference>
<reference evidence="1" key="1">
    <citation type="submission" date="2021-05" db="EMBL/GenBank/DDBJ databases">
        <authorList>
            <person name="Pan Q."/>
            <person name="Jouanno E."/>
            <person name="Zahm M."/>
            <person name="Klopp C."/>
            <person name="Cabau C."/>
            <person name="Louis A."/>
            <person name="Berthelot C."/>
            <person name="Parey E."/>
            <person name="Roest Crollius H."/>
            <person name="Montfort J."/>
            <person name="Robinson-Rechavi M."/>
            <person name="Bouchez O."/>
            <person name="Lampietro C."/>
            <person name="Lopez Roques C."/>
            <person name="Donnadieu C."/>
            <person name="Postlethwait J."/>
            <person name="Bobe J."/>
            <person name="Dillon D."/>
            <person name="Chandos A."/>
            <person name="von Hippel F."/>
            <person name="Guiguen Y."/>
        </authorList>
    </citation>
    <scope>NUCLEOTIDE SEQUENCE</scope>
    <source>
        <strain evidence="1">YG-Jan2019</strain>
    </source>
</reference>
<name>A0ACC2FW58_DALPE</name>
<evidence type="ECO:0000313" key="1">
    <source>
        <dbReference type="EMBL" id="KAJ7995480.1"/>
    </source>
</evidence>
<gene>
    <name evidence="1" type="ORF">DPEC_G00244990</name>
</gene>
<evidence type="ECO:0000313" key="2">
    <source>
        <dbReference type="Proteomes" id="UP001157502"/>
    </source>
</evidence>
<organism evidence="1 2">
    <name type="scientific">Dallia pectoralis</name>
    <name type="common">Alaska blackfish</name>
    <dbReference type="NCBI Taxonomy" id="75939"/>
    <lineage>
        <taxon>Eukaryota</taxon>
        <taxon>Metazoa</taxon>
        <taxon>Chordata</taxon>
        <taxon>Craniata</taxon>
        <taxon>Vertebrata</taxon>
        <taxon>Euteleostomi</taxon>
        <taxon>Actinopterygii</taxon>
        <taxon>Neopterygii</taxon>
        <taxon>Teleostei</taxon>
        <taxon>Protacanthopterygii</taxon>
        <taxon>Esociformes</taxon>
        <taxon>Umbridae</taxon>
        <taxon>Dallia</taxon>
    </lineage>
</organism>
<dbReference type="Proteomes" id="UP001157502">
    <property type="component" value="Chromosome 21"/>
</dbReference>